<organism evidence="2 3">
    <name type="scientific">Kitasatospora purpeofusca</name>
    <dbReference type="NCBI Taxonomy" id="67352"/>
    <lineage>
        <taxon>Bacteria</taxon>
        <taxon>Bacillati</taxon>
        <taxon>Actinomycetota</taxon>
        <taxon>Actinomycetes</taxon>
        <taxon>Kitasatosporales</taxon>
        <taxon>Streptomycetaceae</taxon>
        <taxon>Kitasatospora</taxon>
    </lineage>
</organism>
<evidence type="ECO:0000313" key="3">
    <source>
        <dbReference type="Proteomes" id="UP001432222"/>
    </source>
</evidence>
<dbReference type="InterPro" id="IPR007278">
    <property type="entry name" value="DUF397"/>
</dbReference>
<gene>
    <name evidence="2" type="ORF">OHA16_15755</name>
</gene>
<accession>A0ABZ1U0P7</accession>
<protein>
    <submittedName>
        <fullName evidence="2">DUF397 domain-containing protein</fullName>
    </submittedName>
</protein>
<name>A0ABZ1U0P7_9ACTN</name>
<feature type="domain" description="DUF397" evidence="1">
    <location>
        <begin position="6"/>
        <end position="55"/>
    </location>
</feature>
<dbReference type="Proteomes" id="UP001432222">
    <property type="component" value="Chromosome"/>
</dbReference>
<dbReference type="EMBL" id="CP108110">
    <property type="protein sequence ID" value="WUQ84290.1"/>
    <property type="molecule type" value="Genomic_DNA"/>
</dbReference>
<dbReference type="Pfam" id="PF04149">
    <property type="entry name" value="DUF397"/>
    <property type="match status" value="1"/>
</dbReference>
<dbReference type="RefSeq" id="WP_266312882.1">
    <property type="nucleotide sequence ID" value="NZ_CP108110.1"/>
</dbReference>
<keyword evidence="3" id="KW-1185">Reference proteome</keyword>
<evidence type="ECO:0000313" key="2">
    <source>
        <dbReference type="EMBL" id="WUQ84290.1"/>
    </source>
</evidence>
<evidence type="ECO:0000259" key="1">
    <source>
        <dbReference type="Pfam" id="PF04149"/>
    </source>
</evidence>
<proteinExistence type="predicted"/>
<sequence length="63" mass="6481">MGSPIWQKSSYSGSSNACVEVRVVDGLVQLRESDDPGAVLGADPVAFASLLESIKAGGFDQPA</sequence>
<reference evidence="2" key="1">
    <citation type="submission" date="2022-10" db="EMBL/GenBank/DDBJ databases">
        <title>The complete genomes of actinobacterial strains from the NBC collection.</title>
        <authorList>
            <person name="Joergensen T.S."/>
            <person name="Alvarez Arevalo M."/>
            <person name="Sterndorff E.B."/>
            <person name="Faurdal D."/>
            <person name="Vuksanovic O."/>
            <person name="Mourched A.-S."/>
            <person name="Charusanti P."/>
            <person name="Shaw S."/>
            <person name="Blin K."/>
            <person name="Weber T."/>
        </authorList>
    </citation>
    <scope>NUCLEOTIDE SEQUENCE</scope>
    <source>
        <strain evidence="2">NBC_00222</strain>
    </source>
</reference>